<protein>
    <submittedName>
        <fullName evidence="1">Uncharacterized protein</fullName>
    </submittedName>
</protein>
<evidence type="ECO:0000313" key="1">
    <source>
        <dbReference type="EMBL" id="CAB5222443.1"/>
    </source>
</evidence>
<sequence length="71" mass="7805">MAAIDDLNTAINQVAATIKDITLNPKPDYSVNGQSVSWASYLAMLTDQITKLQQAQQSLAGPYQRISRIRP</sequence>
<name>A0A6J7X567_9CAUD</name>
<accession>A0A6J7X567</accession>
<gene>
    <name evidence="1" type="ORF">UFOVP365_4</name>
</gene>
<organism evidence="1">
    <name type="scientific">uncultured Caudovirales phage</name>
    <dbReference type="NCBI Taxonomy" id="2100421"/>
    <lineage>
        <taxon>Viruses</taxon>
        <taxon>Duplodnaviria</taxon>
        <taxon>Heunggongvirae</taxon>
        <taxon>Uroviricota</taxon>
        <taxon>Caudoviricetes</taxon>
        <taxon>Peduoviridae</taxon>
        <taxon>Maltschvirus</taxon>
        <taxon>Maltschvirus maltsch</taxon>
    </lineage>
</organism>
<reference evidence="1" key="1">
    <citation type="submission" date="2020-05" db="EMBL/GenBank/DDBJ databases">
        <authorList>
            <person name="Chiriac C."/>
            <person name="Salcher M."/>
            <person name="Ghai R."/>
            <person name="Kavagutti S V."/>
        </authorList>
    </citation>
    <scope>NUCLEOTIDE SEQUENCE</scope>
</reference>
<proteinExistence type="predicted"/>
<dbReference type="EMBL" id="LR798309">
    <property type="protein sequence ID" value="CAB5222443.1"/>
    <property type="molecule type" value="Genomic_DNA"/>
</dbReference>